<dbReference type="OrthoDB" id="3250441at2759"/>
<dbReference type="Proteomes" id="UP000759537">
    <property type="component" value="Unassembled WGS sequence"/>
</dbReference>
<organism evidence="5 6">
    <name type="scientific">Russula ochroleuca</name>
    <dbReference type="NCBI Taxonomy" id="152965"/>
    <lineage>
        <taxon>Eukaryota</taxon>
        <taxon>Fungi</taxon>
        <taxon>Dikarya</taxon>
        <taxon>Basidiomycota</taxon>
        <taxon>Agaricomycotina</taxon>
        <taxon>Agaricomycetes</taxon>
        <taxon>Russulales</taxon>
        <taxon>Russulaceae</taxon>
        <taxon>Russula</taxon>
    </lineage>
</organism>
<dbReference type="GO" id="GO:0004672">
    <property type="term" value="F:protein kinase activity"/>
    <property type="evidence" value="ECO:0007669"/>
    <property type="project" value="InterPro"/>
</dbReference>
<feature type="domain" description="Crinkler effector protein N-terminal" evidence="4">
    <location>
        <begin position="5"/>
        <end position="106"/>
    </location>
</feature>
<name>A0A9P5N6C5_9AGAM</name>
<dbReference type="InterPro" id="IPR011009">
    <property type="entry name" value="Kinase-like_dom_sf"/>
</dbReference>
<evidence type="ECO:0000256" key="2">
    <source>
        <dbReference type="ARBA" id="ARBA00004613"/>
    </source>
</evidence>
<dbReference type="GO" id="GO:0005576">
    <property type="term" value="C:extracellular region"/>
    <property type="evidence" value="ECO:0007669"/>
    <property type="project" value="UniProtKB-SubCell"/>
</dbReference>
<evidence type="ECO:0000313" key="6">
    <source>
        <dbReference type="Proteomes" id="UP000759537"/>
    </source>
</evidence>
<gene>
    <name evidence="5" type="ORF">DFH94DRAFT_687597</name>
</gene>
<dbReference type="Gene3D" id="1.10.510.10">
    <property type="entry name" value="Transferase(Phosphotransferase) domain 1"/>
    <property type="match status" value="1"/>
</dbReference>
<evidence type="ECO:0000256" key="1">
    <source>
        <dbReference type="ARBA" id="ARBA00004340"/>
    </source>
</evidence>
<dbReference type="Pfam" id="PF06293">
    <property type="entry name" value="Kdo"/>
    <property type="match status" value="1"/>
</dbReference>
<sequence length="550" mass="61449">MTDYELTCLVEGGQTAFTVLVARTCKVYEMREKIYQNRKNTAFRLVGDSGSLIISKVEINIENVPCALSELTLKDFASQMLRDSGKLVSRLWENEPPAEHIHAFVQIEGNSGDGDGNSHSTPLAPSLQLHLASVSAGRAALAPSSVTASVGKYKEEQVHHPIFNGRPFERRGPPVVIYSESLAQLKHELRNITDFPEPPPSVISLTAELFHVAATIYPSEDDRGQQIYKYLERLLGVELVRYVKSIGKSNKMATEADAIVLQNIPFGSENIKKAVVAYVELKNELGVRGDGGLQGYIYMGGNPFESEQVHYVSKVFVTLARAVDALRREYFFLSPRNKLEFFAPSPTYLPSSPFPGALKFKGQFMYEGRNPDSYRRSIFLADYNGKTVLVKFCERYSEAGHRNLADVGLAPTLYYASEVLGGLIMVVMDLVDGRDAYHEFMFRSVPQTVLKDIKRALARLHSAHLVYGDMRCSNIMVVKQDKDEWRGLLVDFDWCGHIGKAKYPPTLNTSGEIKWAMGVELAVEMKPKHDLDMMEMIERGTESTGHGGYP</sequence>
<proteinExistence type="predicted"/>
<protein>
    <recommendedName>
        <fullName evidence="4">Crinkler effector protein N-terminal domain-containing protein</fullName>
    </recommendedName>
</protein>
<keyword evidence="6" id="KW-1185">Reference proteome</keyword>
<dbReference type="InterPro" id="IPR045379">
    <property type="entry name" value="Crinkler_N"/>
</dbReference>
<reference evidence="5" key="2">
    <citation type="journal article" date="2020" name="Nat. Commun.">
        <title>Large-scale genome sequencing of mycorrhizal fungi provides insights into the early evolution of symbiotic traits.</title>
        <authorList>
            <person name="Miyauchi S."/>
            <person name="Kiss E."/>
            <person name="Kuo A."/>
            <person name="Drula E."/>
            <person name="Kohler A."/>
            <person name="Sanchez-Garcia M."/>
            <person name="Morin E."/>
            <person name="Andreopoulos B."/>
            <person name="Barry K.W."/>
            <person name="Bonito G."/>
            <person name="Buee M."/>
            <person name="Carver A."/>
            <person name="Chen C."/>
            <person name="Cichocki N."/>
            <person name="Clum A."/>
            <person name="Culley D."/>
            <person name="Crous P.W."/>
            <person name="Fauchery L."/>
            <person name="Girlanda M."/>
            <person name="Hayes R.D."/>
            <person name="Keri Z."/>
            <person name="LaButti K."/>
            <person name="Lipzen A."/>
            <person name="Lombard V."/>
            <person name="Magnuson J."/>
            <person name="Maillard F."/>
            <person name="Murat C."/>
            <person name="Nolan M."/>
            <person name="Ohm R.A."/>
            <person name="Pangilinan J."/>
            <person name="Pereira M.F."/>
            <person name="Perotto S."/>
            <person name="Peter M."/>
            <person name="Pfister S."/>
            <person name="Riley R."/>
            <person name="Sitrit Y."/>
            <person name="Stielow J.B."/>
            <person name="Szollosi G."/>
            <person name="Zifcakova L."/>
            <person name="Stursova M."/>
            <person name="Spatafora J.W."/>
            <person name="Tedersoo L."/>
            <person name="Vaario L.M."/>
            <person name="Yamada A."/>
            <person name="Yan M."/>
            <person name="Wang P."/>
            <person name="Xu J."/>
            <person name="Bruns T."/>
            <person name="Baldrian P."/>
            <person name="Vilgalys R."/>
            <person name="Dunand C."/>
            <person name="Henrissat B."/>
            <person name="Grigoriev I.V."/>
            <person name="Hibbett D."/>
            <person name="Nagy L.G."/>
            <person name="Martin F.M."/>
        </authorList>
    </citation>
    <scope>NUCLEOTIDE SEQUENCE</scope>
    <source>
        <strain evidence="5">Prilba</strain>
    </source>
</reference>
<accession>A0A9P5N6C5</accession>
<dbReference type="SUPFAM" id="SSF56112">
    <property type="entry name" value="Protein kinase-like (PK-like)"/>
    <property type="match status" value="1"/>
</dbReference>
<dbReference type="AlphaFoldDB" id="A0A9P5N6C5"/>
<dbReference type="EMBL" id="WHVB01000001">
    <property type="protein sequence ID" value="KAF8487109.1"/>
    <property type="molecule type" value="Genomic_DNA"/>
</dbReference>
<dbReference type="PROSITE" id="PS00109">
    <property type="entry name" value="PROTEIN_KINASE_TYR"/>
    <property type="match status" value="1"/>
</dbReference>
<dbReference type="GO" id="GO:0043657">
    <property type="term" value="C:host cell"/>
    <property type="evidence" value="ECO:0007669"/>
    <property type="project" value="UniProtKB-SubCell"/>
</dbReference>
<comment type="subcellular location">
    <subcellularLocation>
        <location evidence="1">Host cell</location>
    </subcellularLocation>
    <subcellularLocation>
        <location evidence="2">Secreted</location>
    </subcellularLocation>
</comment>
<comment type="caution">
    <text evidence="5">The sequence shown here is derived from an EMBL/GenBank/DDBJ whole genome shotgun (WGS) entry which is preliminary data.</text>
</comment>
<keyword evidence="3" id="KW-0964">Secreted</keyword>
<reference evidence="5" key="1">
    <citation type="submission" date="2019-10" db="EMBL/GenBank/DDBJ databases">
        <authorList>
            <consortium name="DOE Joint Genome Institute"/>
            <person name="Kuo A."/>
            <person name="Miyauchi S."/>
            <person name="Kiss E."/>
            <person name="Drula E."/>
            <person name="Kohler A."/>
            <person name="Sanchez-Garcia M."/>
            <person name="Andreopoulos B."/>
            <person name="Barry K.W."/>
            <person name="Bonito G."/>
            <person name="Buee M."/>
            <person name="Carver A."/>
            <person name="Chen C."/>
            <person name="Cichocki N."/>
            <person name="Clum A."/>
            <person name="Culley D."/>
            <person name="Crous P.W."/>
            <person name="Fauchery L."/>
            <person name="Girlanda M."/>
            <person name="Hayes R."/>
            <person name="Keri Z."/>
            <person name="LaButti K."/>
            <person name="Lipzen A."/>
            <person name="Lombard V."/>
            <person name="Magnuson J."/>
            <person name="Maillard F."/>
            <person name="Morin E."/>
            <person name="Murat C."/>
            <person name="Nolan M."/>
            <person name="Ohm R."/>
            <person name="Pangilinan J."/>
            <person name="Pereira M."/>
            <person name="Perotto S."/>
            <person name="Peter M."/>
            <person name="Riley R."/>
            <person name="Sitrit Y."/>
            <person name="Stielow B."/>
            <person name="Szollosi G."/>
            <person name="Zifcakova L."/>
            <person name="Stursova M."/>
            <person name="Spatafora J.W."/>
            <person name="Tedersoo L."/>
            <person name="Vaario L.-M."/>
            <person name="Yamada A."/>
            <person name="Yan M."/>
            <person name="Wang P."/>
            <person name="Xu J."/>
            <person name="Bruns T."/>
            <person name="Baldrian P."/>
            <person name="Vilgalys R."/>
            <person name="Henrissat B."/>
            <person name="Grigoriev I.V."/>
            <person name="Hibbett D."/>
            <person name="Nagy L.G."/>
            <person name="Martin F.M."/>
        </authorList>
    </citation>
    <scope>NUCLEOTIDE SEQUENCE</scope>
    <source>
        <strain evidence="5">Prilba</strain>
    </source>
</reference>
<dbReference type="Pfam" id="PF20147">
    <property type="entry name" value="Crinkler"/>
    <property type="match status" value="1"/>
</dbReference>
<evidence type="ECO:0000256" key="3">
    <source>
        <dbReference type="ARBA" id="ARBA00022525"/>
    </source>
</evidence>
<dbReference type="InterPro" id="IPR008266">
    <property type="entry name" value="Tyr_kinase_AS"/>
</dbReference>
<evidence type="ECO:0000259" key="4">
    <source>
        <dbReference type="Pfam" id="PF20147"/>
    </source>
</evidence>
<evidence type="ECO:0000313" key="5">
    <source>
        <dbReference type="EMBL" id="KAF8487109.1"/>
    </source>
</evidence>